<reference evidence="2" key="1">
    <citation type="submission" date="2021-01" db="EMBL/GenBank/DDBJ databases">
        <title>Whole genome shotgun sequence of Sphaerisporangium rufum NBRC 109079.</title>
        <authorList>
            <person name="Komaki H."/>
            <person name="Tamura T."/>
        </authorList>
    </citation>
    <scope>NUCLEOTIDE SEQUENCE</scope>
    <source>
        <strain evidence="2">NBRC 109079</strain>
    </source>
</reference>
<dbReference type="SUPFAM" id="SSF82607">
    <property type="entry name" value="YbaB-like"/>
    <property type="match status" value="1"/>
</dbReference>
<dbReference type="RefSeq" id="WP_203985744.1">
    <property type="nucleotide sequence ID" value="NZ_BOOU01000047.1"/>
</dbReference>
<protein>
    <recommendedName>
        <fullName evidence="4">YbaB/EbfC DNA-binding family protein</fullName>
    </recommendedName>
</protein>
<evidence type="ECO:0008006" key="4">
    <source>
        <dbReference type="Google" id="ProtNLM"/>
    </source>
</evidence>
<dbReference type="InterPro" id="IPR036894">
    <property type="entry name" value="YbaB-like_sf"/>
</dbReference>
<dbReference type="Gene3D" id="3.30.1310.10">
    <property type="entry name" value="Nucleoid-associated protein YbaB-like domain"/>
    <property type="match status" value="1"/>
</dbReference>
<dbReference type="AlphaFoldDB" id="A0A919R6Z0"/>
<organism evidence="2 3">
    <name type="scientific">Sphaerisporangium rufum</name>
    <dbReference type="NCBI Taxonomy" id="1381558"/>
    <lineage>
        <taxon>Bacteria</taxon>
        <taxon>Bacillati</taxon>
        <taxon>Actinomycetota</taxon>
        <taxon>Actinomycetes</taxon>
        <taxon>Streptosporangiales</taxon>
        <taxon>Streptosporangiaceae</taxon>
        <taxon>Sphaerisporangium</taxon>
    </lineage>
</organism>
<accession>A0A919R6Z0</accession>
<dbReference type="Proteomes" id="UP000655287">
    <property type="component" value="Unassembled WGS sequence"/>
</dbReference>
<evidence type="ECO:0000256" key="1">
    <source>
        <dbReference type="SAM" id="MobiDB-lite"/>
    </source>
</evidence>
<feature type="region of interest" description="Disordered" evidence="1">
    <location>
        <begin position="138"/>
        <end position="184"/>
    </location>
</feature>
<dbReference type="EMBL" id="BOOU01000047">
    <property type="protein sequence ID" value="GII78350.1"/>
    <property type="molecule type" value="Genomic_DNA"/>
</dbReference>
<comment type="caution">
    <text evidence="2">The sequence shown here is derived from an EMBL/GenBank/DDBJ whole genome shotgun (WGS) entry which is preliminary data.</text>
</comment>
<dbReference type="Pfam" id="PF02575">
    <property type="entry name" value="YbaB_DNA_bd"/>
    <property type="match status" value="1"/>
</dbReference>
<gene>
    <name evidence="2" type="ORF">Sru01_33320</name>
</gene>
<proteinExistence type="predicted"/>
<dbReference type="InterPro" id="IPR004401">
    <property type="entry name" value="YbaB/EbfC"/>
</dbReference>
<evidence type="ECO:0000313" key="3">
    <source>
        <dbReference type="Proteomes" id="UP000655287"/>
    </source>
</evidence>
<feature type="region of interest" description="Disordered" evidence="1">
    <location>
        <begin position="1"/>
        <end position="29"/>
    </location>
</feature>
<feature type="compositionally biased region" description="Basic and acidic residues" evidence="1">
    <location>
        <begin position="1"/>
        <end position="10"/>
    </location>
</feature>
<evidence type="ECO:0000313" key="2">
    <source>
        <dbReference type="EMBL" id="GII78350.1"/>
    </source>
</evidence>
<name>A0A919R6Z0_9ACTN</name>
<sequence>MIGDKGRGRAVDGYAYGDEDGPDDADHDRFVEGLPALAARAAEAARDWAAREFTGPAADGQVVATVDAFGTLRGLEIHVLARRRLDNVTLGEAIVAAVRAAESAAATAHRDLLGTLRPPGPGPALADLLAAGPGPARTGTWLRSPGRGTGRETATVPPDEPVHALPARPGVVPDGAAGQERPPV</sequence>
<dbReference type="GO" id="GO:0003677">
    <property type="term" value="F:DNA binding"/>
    <property type="evidence" value="ECO:0007669"/>
    <property type="project" value="InterPro"/>
</dbReference>
<keyword evidence="3" id="KW-1185">Reference proteome</keyword>